<accession>E9GPJ4</accession>
<name>E9GPJ4_DAPPU</name>
<organism evidence="1 2">
    <name type="scientific">Daphnia pulex</name>
    <name type="common">Water flea</name>
    <dbReference type="NCBI Taxonomy" id="6669"/>
    <lineage>
        <taxon>Eukaryota</taxon>
        <taxon>Metazoa</taxon>
        <taxon>Ecdysozoa</taxon>
        <taxon>Arthropoda</taxon>
        <taxon>Crustacea</taxon>
        <taxon>Branchiopoda</taxon>
        <taxon>Diplostraca</taxon>
        <taxon>Cladocera</taxon>
        <taxon>Anomopoda</taxon>
        <taxon>Daphniidae</taxon>
        <taxon>Daphnia</taxon>
    </lineage>
</organism>
<proteinExistence type="predicted"/>
<dbReference type="PANTHER" id="PTHR20956">
    <property type="entry name" value="HEH2P"/>
    <property type="match status" value="1"/>
</dbReference>
<dbReference type="KEGG" id="dpx:DAPPUDRAFT_320326"/>
<dbReference type="EMBL" id="GL732556">
    <property type="protein sequence ID" value="EFX78666.1"/>
    <property type="molecule type" value="Genomic_DNA"/>
</dbReference>
<evidence type="ECO:0000313" key="2">
    <source>
        <dbReference type="Proteomes" id="UP000000305"/>
    </source>
</evidence>
<dbReference type="AlphaFoldDB" id="E9GPJ4"/>
<keyword evidence="2" id="KW-1185">Reference proteome</keyword>
<sequence length="104" mass="12137">MTSKKQGVANPLLSARAVVEREMMAAFTVLDPTSDQPVRRNLIRVVQRIQRKKMAQFPKNPIDLHFYWATNEAVTPKSYFRDDIKIETPKRFARHLILCNRPQT</sequence>
<dbReference type="InParanoid" id="E9GPJ4"/>
<dbReference type="PANTHER" id="PTHR20956:SF12">
    <property type="entry name" value="FLYWCH-TYPE DOMAIN-CONTAINING PROTEIN"/>
    <property type="match status" value="1"/>
</dbReference>
<protein>
    <submittedName>
        <fullName evidence="1">Uncharacterized protein</fullName>
    </submittedName>
</protein>
<dbReference type="Proteomes" id="UP000000305">
    <property type="component" value="Unassembled WGS sequence"/>
</dbReference>
<dbReference type="HOGENOM" id="CLU_2252727_0_0_1"/>
<reference evidence="1 2" key="1">
    <citation type="journal article" date="2011" name="Science">
        <title>The ecoresponsive genome of Daphnia pulex.</title>
        <authorList>
            <person name="Colbourne J.K."/>
            <person name="Pfrender M.E."/>
            <person name="Gilbert D."/>
            <person name="Thomas W.K."/>
            <person name="Tucker A."/>
            <person name="Oakley T.H."/>
            <person name="Tokishita S."/>
            <person name="Aerts A."/>
            <person name="Arnold G.J."/>
            <person name="Basu M.K."/>
            <person name="Bauer D.J."/>
            <person name="Caceres C.E."/>
            <person name="Carmel L."/>
            <person name="Casola C."/>
            <person name="Choi J.H."/>
            <person name="Detter J.C."/>
            <person name="Dong Q."/>
            <person name="Dusheyko S."/>
            <person name="Eads B.D."/>
            <person name="Frohlich T."/>
            <person name="Geiler-Samerotte K.A."/>
            <person name="Gerlach D."/>
            <person name="Hatcher P."/>
            <person name="Jogdeo S."/>
            <person name="Krijgsveld J."/>
            <person name="Kriventseva E.V."/>
            <person name="Kultz D."/>
            <person name="Laforsch C."/>
            <person name="Lindquist E."/>
            <person name="Lopez J."/>
            <person name="Manak J.R."/>
            <person name="Muller J."/>
            <person name="Pangilinan J."/>
            <person name="Patwardhan R.P."/>
            <person name="Pitluck S."/>
            <person name="Pritham E.J."/>
            <person name="Rechtsteiner A."/>
            <person name="Rho M."/>
            <person name="Rogozin I.B."/>
            <person name="Sakarya O."/>
            <person name="Salamov A."/>
            <person name="Schaack S."/>
            <person name="Shapiro H."/>
            <person name="Shiga Y."/>
            <person name="Skalitzky C."/>
            <person name="Smith Z."/>
            <person name="Souvorov A."/>
            <person name="Sung W."/>
            <person name="Tang Z."/>
            <person name="Tsuchiya D."/>
            <person name="Tu H."/>
            <person name="Vos H."/>
            <person name="Wang M."/>
            <person name="Wolf Y.I."/>
            <person name="Yamagata H."/>
            <person name="Yamada T."/>
            <person name="Ye Y."/>
            <person name="Shaw J.R."/>
            <person name="Andrews J."/>
            <person name="Crease T.J."/>
            <person name="Tang H."/>
            <person name="Lucas S.M."/>
            <person name="Robertson H.M."/>
            <person name="Bork P."/>
            <person name="Koonin E.V."/>
            <person name="Zdobnov E.M."/>
            <person name="Grigoriev I.V."/>
            <person name="Lynch M."/>
            <person name="Boore J.L."/>
        </authorList>
    </citation>
    <scope>NUCLEOTIDE SEQUENCE [LARGE SCALE GENOMIC DNA]</scope>
</reference>
<evidence type="ECO:0000313" key="1">
    <source>
        <dbReference type="EMBL" id="EFX78666.1"/>
    </source>
</evidence>
<gene>
    <name evidence="1" type="ORF">DAPPUDRAFT_320326</name>
</gene>
<dbReference type="PhylomeDB" id="E9GPJ4"/>